<evidence type="ECO:0000313" key="2">
    <source>
        <dbReference type="Proteomes" id="UP000215914"/>
    </source>
</evidence>
<protein>
    <submittedName>
        <fullName evidence="1">Uncharacterized protein</fullName>
    </submittedName>
</protein>
<dbReference type="Proteomes" id="UP000215914">
    <property type="component" value="Unassembled WGS sequence"/>
</dbReference>
<dbReference type="EMBL" id="MNCJ02000326">
    <property type="protein sequence ID" value="KAF5781684.1"/>
    <property type="molecule type" value="Genomic_DNA"/>
</dbReference>
<dbReference type="Gramene" id="mRNA:HanXRQr2_Chr11g0486621">
    <property type="protein sequence ID" value="mRNA:HanXRQr2_Chr11g0486621"/>
    <property type="gene ID" value="HanXRQr2_Chr11g0486621"/>
</dbReference>
<comment type="caution">
    <text evidence="1">The sequence shown here is derived from an EMBL/GenBank/DDBJ whole genome shotgun (WGS) entry which is preliminary data.</text>
</comment>
<name>A0A9K3MZP3_HELAN</name>
<reference evidence="1" key="1">
    <citation type="journal article" date="2017" name="Nature">
        <title>The sunflower genome provides insights into oil metabolism, flowering and Asterid evolution.</title>
        <authorList>
            <person name="Badouin H."/>
            <person name="Gouzy J."/>
            <person name="Grassa C.J."/>
            <person name="Murat F."/>
            <person name="Staton S.E."/>
            <person name="Cottret L."/>
            <person name="Lelandais-Briere C."/>
            <person name="Owens G.L."/>
            <person name="Carrere S."/>
            <person name="Mayjonade B."/>
            <person name="Legrand L."/>
            <person name="Gill N."/>
            <person name="Kane N.C."/>
            <person name="Bowers J.E."/>
            <person name="Hubner S."/>
            <person name="Bellec A."/>
            <person name="Berard A."/>
            <person name="Berges H."/>
            <person name="Blanchet N."/>
            <person name="Boniface M.C."/>
            <person name="Brunel D."/>
            <person name="Catrice O."/>
            <person name="Chaidir N."/>
            <person name="Claudel C."/>
            <person name="Donnadieu C."/>
            <person name="Faraut T."/>
            <person name="Fievet G."/>
            <person name="Helmstetter N."/>
            <person name="King M."/>
            <person name="Knapp S.J."/>
            <person name="Lai Z."/>
            <person name="Le Paslier M.C."/>
            <person name="Lippi Y."/>
            <person name="Lorenzon L."/>
            <person name="Mandel J.R."/>
            <person name="Marage G."/>
            <person name="Marchand G."/>
            <person name="Marquand E."/>
            <person name="Bret-Mestries E."/>
            <person name="Morien E."/>
            <person name="Nambeesan S."/>
            <person name="Nguyen T."/>
            <person name="Pegot-Espagnet P."/>
            <person name="Pouilly N."/>
            <person name="Raftis F."/>
            <person name="Sallet E."/>
            <person name="Schiex T."/>
            <person name="Thomas J."/>
            <person name="Vandecasteele C."/>
            <person name="Vares D."/>
            <person name="Vear F."/>
            <person name="Vautrin S."/>
            <person name="Crespi M."/>
            <person name="Mangin B."/>
            <person name="Burke J.M."/>
            <person name="Salse J."/>
            <person name="Munos S."/>
            <person name="Vincourt P."/>
            <person name="Rieseberg L.H."/>
            <person name="Langlade N.B."/>
        </authorList>
    </citation>
    <scope>NUCLEOTIDE SEQUENCE</scope>
    <source>
        <tissue evidence="1">Leaves</tissue>
    </source>
</reference>
<gene>
    <name evidence="1" type="ORF">HanXRQr2_Chr11g0486621</name>
</gene>
<evidence type="ECO:0000313" key="1">
    <source>
        <dbReference type="EMBL" id="KAF5781684.1"/>
    </source>
</evidence>
<accession>A0A9K3MZP3</accession>
<keyword evidence="2" id="KW-1185">Reference proteome</keyword>
<proteinExistence type="predicted"/>
<organism evidence="1 2">
    <name type="scientific">Helianthus annuus</name>
    <name type="common">Common sunflower</name>
    <dbReference type="NCBI Taxonomy" id="4232"/>
    <lineage>
        <taxon>Eukaryota</taxon>
        <taxon>Viridiplantae</taxon>
        <taxon>Streptophyta</taxon>
        <taxon>Embryophyta</taxon>
        <taxon>Tracheophyta</taxon>
        <taxon>Spermatophyta</taxon>
        <taxon>Magnoliopsida</taxon>
        <taxon>eudicotyledons</taxon>
        <taxon>Gunneridae</taxon>
        <taxon>Pentapetalae</taxon>
        <taxon>asterids</taxon>
        <taxon>campanulids</taxon>
        <taxon>Asterales</taxon>
        <taxon>Asteraceae</taxon>
        <taxon>Asteroideae</taxon>
        <taxon>Heliantheae alliance</taxon>
        <taxon>Heliantheae</taxon>
        <taxon>Helianthus</taxon>
    </lineage>
</organism>
<sequence length="81" mass="9397">MQGVVFVIGLHHLHHLNRRRMKDLDEFKTSTKTASEVDFAKLRELVNRVCVQSCTRQGPSKQDGKKVYAILEVDFNSRRAR</sequence>
<dbReference type="AlphaFoldDB" id="A0A9K3MZP3"/>
<reference evidence="1" key="2">
    <citation type="submission" date="2020-06" db="EMBL/GenBank/DDBJ databases">
        <title>Helianthus annuus Genome sequencing and assembly Release 2.</title>
        <authorList>
            <person name="Gouzy J."/>
            <person name="Langlade N."/>
            <person name="Munos S."/>
        </authorList>
    </citation>
    <scope>NUCLEOTIDE SEQUENCE</scope>
    <source>
        <tissue evidence="1">Leaves</tissue>
    </source>
</reference>